<name>A0A8H3HYV4_9LECA</name>
<accession>A0A8H3HYV4</accession>
<feature type="compositionally biased region" description="Polar residues" evidence="1">
    <location>
        <begin position="52"/>
        <end position="79"/>
    </location>
</feature>
<dbReference type="AlphaFoldDB" id="A0A8H3HYV4"/>
<evidence type="ECO:0000313" key="2">
    <source>
        <dbReference type="EMBL" id="CAF9908167.1"/>
    </source>
</evidence>
<dbReference type="GO" id="GO:0070762">
    <property type="term" value="C:nuclear pore transmembrane ring"/>
    <property type="evidence" value="ECO:0007669"/>
    <property type="project" value="TreeGrafter"/>
</dbReference>
<feature type="compositionally biased region" description="Low complexity" evidence="1">
    <location>
        <begin position="18"/>
        <end position="50"/>
    </location>
</feature>
<dbReference type="OrthoDB" id="429932at2759"/>
<feature type="compositionally biased region" description="Low complexity" evidence="1">
    <location>
        <begin position="228"/>
        <end position="245"/>
    </location>
</feature>
<organism evidence="2 3">
    <name type="scientific">Gomphillus americanus</name>
    <dbReference type="NCBI Taxonomy" id="1940652"/>
    <lineage>
        <taxon>Eukaryota</taxon>
        <taxon>Fungi</taxon>
        <taxon>Dikarya</taxon>
        <taxon>Ascomycota</taxon>
        <taxon>Pezizomycotina</taxon>
        <taxon>Lecanoromycetes</taxon>
        <taxon>OSLEUM clade</taxon>
        <taxon>Ostropomycetidae</taxon>
        <taxon>Ostropales</taxon>
        <taxon>Graphidaceae</taxon>
        <taxon>Gomphilloideae</taxon>
        <taxon>Gomphillus</taxon>
    </lineage>
</organism>
<dbReference type="GO" id="GO:0030474">
    <property type="term" value="P:spindle pole body duplication"/>
    <property type="evidence" value="ECO:0007669"/>
    <property type="project" value="TreeGrafter"/>
</dbReference>
<feature type="compositionally biased region" description="Polar residues" evidence="1">
    <location>
        <begin position="1"/>
        <end position="17"/>
    </location>
</feature>
<feature type="region of interest" description="Disordered" evidence="1">
    <location>
        <begin position="202"/>
        <end position="255"/>
    </location>
</feature>
<dbReference type="PANTHER" id="PTHR28003:SF1">
    <property type="entry name" value="NUCLEOPORIN POM34"/>
    <property type="match status" value="1"/>
</dbReference>
<sequence>MATLTYSPLSFKPTQQYSSPGSLSLATSSKRSALSAPRPQASAPSSQPPAKYTNNTLSTQTVNKSTSNQSAFPSQSQRGPATPPTAPSGALTPKRDSPGSWKHPRAQEIAQRQRASTFGPDNVATIIRCIIALSGVEILRWTLIDFAWKLISPIHQLTGDVPLWIVRSLVLYFFIFAMKPLWSGPDQLLDIDLNATQRSLLGLDPNATPPATPATKYVTPPRYARSITPRSGTPGSRGSSPASSPLAYKDGSGYRRASGPFTTTYTSIGSDSRRHSFGLSGLGTPSKDGSVFAPQTPSPIGKASGIVFSNKWLYHKGIRSGSMDRDLFRSTNGSI</sequence>
<dbReference type="Pfam" id="PF08058">
    <property type="entry name" value="NPCC"/>
    <property type="match status" value="1"/>
</dbReference>
<dbReference type="InterPro" id="IPR012578">
    <property type="entry name" value="Nucl_pore_cmplx"/>
</dbReference>
<dbReference type="GO" id="GO:0005640">
    <property type="term" value="C:nuclear outer membrane"/>
    <property type="evidence" value="ECO:0007669"/>
    <property type="project" value="TreeGrafter"/>
</dbReference>
<comment type="caution">
    <text evidence="2">The sequence shown here is derived from an EMBL/GenBank/DDBJ whole genome shotgun (WGS) entry which is preliminary data.</text>
</comment>
<gene>
    <name evidence="2" type="ORF">GOMPHAMPRED_006089</name>
</gene>
<keyword evidence="3" id="KW-1185">Reference proteome</keyword>
<dbReference type="Proteomes" id="UP000664169">
    <property type="component" value="Unassembled WGS sequence"/>
</dbReference>
<proteinExistence type="predicted"/>
<evidence type="ECO:0000313" key="3">
    <source>
        <dbReference type="Proteomes" id="UP000664169"/>
    </source>
</evidence>
<dbReference type="EMBL" id="CAJPDQ010000004">
    <property type="protein sequence ID" value="CAF9908167.1"/>
    <property type="molecule type" value="Genomic_DNA"/>
</dbReference>
<dbReference type="PANTHER" id="PTHR28003">
    <property type="entry name" value="NUCLEOPORIN POM34"/>
    <property type="match status" value="1"/>
</dbReference>
<feature type="region of interest" description="Disordered" evidence="1">
    <location>
        <begin position="1"/>
        <end position="115"/>
    </location>
</feature>
<dbReference type="GO" id="GO:0006606">
    <property type="term" value="P:protein import into nucleus"/>
    <property type="evidence" value="ECO:0007669"/>
    <property type="project" value="TreeGrafter"/>
</dbReference>
<protein>
    <recommendedName>
        <fullName evidence="4">Nucleoporin POM34</fullName>
    </recommendedName>
</protein>
<reference evidence="2" key="1">
    <citation type="submission" date="2021-03" db="EMBL/GenBank/DDBJ databases">
        <authorList>
            <person name="Tagirdzhanova G."/>
        </authorList>
    </citation>
    <scope>NUCLEOTIDE SEQUENCE</scope>
</reference>
<evidence type="ECO:0008006" key="4">
    <source>
        <dbReference type="Google" id="ProtNLM"/>
    </source>
</evidence>
<evidence type="ECO:0000256" key="1">
    <source>
        <dbReference type="SAM" id="MobiDB-lite"/>
    </source>
</evidence>